<name>A0A0A1UM19_9AGAM</name>
<evidence type="ECO:0008006" key="3">
    <source>
        <dbReference type="Google" id="ProtNLM"/>
    </source>
</evidence>
<evidence type="ECO:0000313" key="1">
    <source>
        <dbReference type="EMBL" id="EUC59523.1"/>
    </source>
</evidence>
<organism evidence="1 2">
    <name type="scientific">Rhizoctonia solani AG-3 Rhs1AP</name>
    <dbReference type="NCBI Taxonomy" id="1086054"/>
    <lineage>
        <taxon>Eukaryota</taxon>
        <taxon>Fungi</taxon>
        <taxon>Dikarya</taxon>
        <taxon>Basidiomycota</taxon>
        <taxon>Agaricomycotina</taxon>
        <taxon>Agaricomycetes</taxon>
        <taxon>Cantharellales</taxon>
        <taxon>Ceratobasidiaceae</taxon>
        <taxon>Rhizoctonia</taxon>
    </lineage>
</organism>
<accession>A0A0A1UM19</accession>
<protein>
    <recommendedName>
        <fullName evidence="3">F-box-like domain protein</fullName>
    </recommendedName>
</protein>
<sequence length="297" mass="33408">MEELLKTSKRLKSCLDEYLGACSVIATSHDLTGERGTPLLNGIEQELQTVAAYETDILNANSILAQKRNSSPALVPINALSPEILEWIFQLAYRSWLFNMDIRLPYPMFPETLTHVCSRWRQVALGSQSLWSRVNVPIFNRSYELLISRGETFASRVAPPVLDVHILTANRDVFTPYLHRKLDQFCASSGAKIRSLQLTNGIKSATYDLYLESLIQASFPHIVPGTLLPFRSRGLLSTPSWVCREHRGHPVHVPVCTSGGFDQAFATTTRRDLTPDPIVMVEECFFLLGKPCILWTC</sequence>
<dbReference type="EMBL" id="JATN01000321">
    <property type="protein sequence ID" value="EUC59523.1"/>
    <property type="molecule type" value="Genomic_DNA"/>
</dbReference>
<proteinExistence type="predicted"/>
<dbReference type="OrthoDB" id="2998253at2759"/>
<gene>
    <name evidence="1" type="ORF">RSOL_316620</name>
</gene>
<dbReference type="AlphaFoldDB" id="A0A0A1UM19"/>
<evidence type="ECO:0000313" key="2">
    <source>
        <dbReference type="Proteomes" id="UP000030108"/>
    </source>
</evidence>
<comment type="caution">
    <text evidence="1">The sequence shown here is derived from an EMBL/GenBank/DDBJ whole genome shotgun (WGS) entry which is preliminary data.</text>
</comment>
<reference evidence="2" key="1">
    <citation type="journal article" date="2014" name="Genome Announc.">
        <title>Draft genome sequence of the plant-pathogenic soil fungus Rhizoctonia solani anastomosis group 3 strain Rhs1AP.</title>
        <authorList>
            <person name="Cubeta M.A."/>
            <person name="Thomas E."/>
            <person name="Dean R.A."/>
            <person name="Jabaji S."/>
            <person name="Neate S.M."/>
            <person name="Tavantzis S."/>
            <person name="Toda T."/>
            <person name="Vilgalys R."/>
            <person name="Bharathan N."/>
            <person name="Fedorova-Abrams N."/>
            <person name="Pakala S.B."/>
            <person name="Pakala S.M."/>
            <person name="Zafar N."/>
            <person name="Joardar V."/>
            <person name="Losada L."/>
            <person name="Nierman W.C."/>
        </authorList>
    </citation>
    <scope>NUCLEOTIDE SEQUENCE [LARGE SCALE GENOMIC DNA]</scope>
    <source>
        <strain evidence="2">AG-3</strain>
    </source>
</reference>
<dbReference type="Proteomes" id="UP000030108">
    <property type="component" value="Unassembled WGS sequence"/>
</dbReference>